<dbReference type="RefSeq" id="WP_067308933.1">
    <property type="nucleotide sequence ID" value="NZ_CP016279.1"/>
</dbReference>
<dbReference type="Pfam" id="PF01613">
    <property type="entry name" value="Flavin_Reduct"/>
    <property type="match status" value="1"/>
</dbReference>
<evidence type="ECO:0000256" key="3">
    <source>
        <dbReference type="ARBA" id="ARBA00022643"/>
    </source>
</evidence>
<dbReference type="Proteomes" id="UP000092659">
    <property type="component" value="Chromosome"/>
</dbReference>
<evidence type="ECO:0000313" key="6">
    <source>
        <dbReference type="EMBL" id="ANP52583.1"/>
    </source>
</evidence>
<keyword evidence="9" id="KW-1185">Reference proteome</keyword>
<dbReference type="GO" id="GO:0016646">
    <property type="term" value="F:oxidoreductase activity, acting on the CH-NH group of donors, NAD or NADP as acceptor"/>
    <property type="evidence" value="ECO:0007669"/>
    <property type="project" value="UniProtKB-ARBA"/>
</dbReference>
<evidence type="ECO:0000313" key="9">
    <source>
        <dbReference type="Proteomes" id="UP001519309"/>
    </source>
</evidence>
<evidence type="ECO:0000256" key="2">
    <source>
        <dbReference type="ARBA" id="ARBA00022630"/>
    </source>
</evidence>
<organism evidence="6 8">
    <name type="scientific">Streptomyces griseochromogenes</name>
    <dbReference type="NCBI Taxonomy" id="68214"/>
    <lineage>
        <taxon>Bacteria</taxon>
        <taxon>Bacillati</taxon>
        <taxon>Actinomycetota</taxon>
        <taxon>Actinomycetes</taxon>
        <taxon>Kitasatosporales</taxon>
        <taxon>Streptomycetaceae</taxon>
        <taxon>Streptomyces</taxon>
    </lineage>
</organism>
<keyword evidence="3" id="KW-0288">FMN</keyword>
<dbReference type="SUPFAM" id="SSF50475">
    <property type="entry name" value="FMN-binding split barrel"/>
    <property type="match status" value="1"/>
</dbReference>
<dbReference type="Gene3D" id="2.30.110.10">
    <property type="entry name" value="Electron Transport, Fmn-binding Protein, Chain A"/>
    <property type="match status" value="1"/>
</dbReference>
<keyword evidence="2" id="KW-0285">Flavoprotein</keyword>
<dbReference type="STRING" id="68214.AVL59_26300"/>
<dbReference type="InterPro" id="IPR002563">
    <property type="entry name" value="Flavin_Rdtase-like_dom"/>
</dbReference>
<accession>A0A1B1B188</accession>
<dbReference type="KEGG" id="sgs:AVL59_26300"/>
<proteinExistence type="inferred from homology"/>
<evidence type="ECO:0000256" key="1">
    <source>
        <dbReference type="ARBA" id="ARBA00001917"/>
    </source>
</evidence>
<evidence type="ECO:0000259" key="5">
    <source>
        <dbReference type="SMART" id="SM00903"/>
    </source>
</evidence>
<dbReference type="PANTHER" id="PTHR33798:SF5">
    <property type="entry name" value="FLAVIN REDUCTASE LIKE DOMAIN-CONTAINING PROTEIN"/>
    <property type="match status" value="1"/>
</dbReference>
<dbReference type="EMBL" id="JAGGLP010000001">
    <property type="protein sequence ID" value="MBP2047156.1"/>
    <property type="molecule type" value="Genomic_DNA"/>
</dbReference>
<comment type="cofactor">
    <cofactor evidence="1">
        <name>FMN</name>
        <dbReference type="ChEBI" id="CHEBI:58210"/>
    </cofactor>
</comment>
<evidence type="ECO:0000313" key="7">
    <source>
        <dbReference type="EMBL" id="MBP2047156.1"/>
    </source>
</evidence>
<dbReference type="EMBL" id="CP016279">
    <property type="protein sequence ID" value="ANP52583.1"/>
    <property type="molecule type" value="Genomic_DNA"/>
</dbReference>
<dbReference type="AlphaFoldDB" id="A0A1B1B188"/>
<dbReference type="InterPro" id="IPR012349">
    <property type="entry name" value="Split_barrel_FMN-bd"/>
</dbReference>
<gene>
    <name evidence="6" type="ORF">AVL59_26300</name>
    <name evidence="7" type="ORF">J2Z21_000078</name>
</gene>
<protein>
    <submittedName>
        <fullName evidence="6 7">Flavin reductase</fullName>
    </submittedName>
</protein>
<dbReference type="PANTHER" id="PTHR33798">
    <property type="entry name" value="FLAVOPROTEIN OXYGENASE"/>
    <property type="match status" value="1"/>
</dbReference>
<dbReference type="Proteomes" id="UP001519309">
    <property type="component" value="Unassembled WGS sequence"/>
</dbReference>
<dbReference type="GO" id="GO:0010181">
    <property type="term" value="F:FMN binding"/>
    <property type="evidence" value="ECO:0007669"/>
    <property type="project" value="InterPro"/>
</dbReference>
<sequence length="202" mass="21945">MRVDYSPASVDPGFFYHLLTAVVVPRPIAWVSTLSPDGRTANLAPHSFFTVSSARPPVVQFTSVGRKDSLRNVEDTGEFVVNFAPEPLLAQINATATDFPRHEGEFDAVGIEREPSLRLKPPRVAASPVALECTLHSTLRLGDSTVVFGQVVHAAVREDVLVDGRPDITLLRPLARLGGNEWSTIGKVRKAARIPYREPAAG</sequence>
<dbReference type="OrthoDB" id="9794638at2"/>
<reference evidence="7 9" key="2">
    <citation type="submission" date="2021-03" db="EMBL/GenBank/DDBJ databases">
        <title>Genomic Encyclopedia of Type Strains, Phase IV (KMG-IV): sequencing the most valuable type-strain genomes for metagenomic binning, comparative biology and taxonomic classification.</title>
        <authorList>
            <person name="Goeker M."/>
        </authorList>
    </citation>
    <scope>NUCLEOTIDE SEQUENCE [LARGE SCALE GENOMIC DNA]</scope>
    <source>
        <strain evidence="7 9">DSM 40499</strain>
    </source>
</reference>
<feature type="domain" description="Flavin reductase like" evidence="5">
    <location>
        <begin position="21"/>
        <end position="176"/>
    </location>
</feature>
<dbReference type="SMART" id="SM00903">
    <property type="entry name" value="Flavin_Reduct"/>
    <property type="match status" value="1"/>
</dbReference>
<evidence type="ECO:0000313" key="8">
    <source>
        <dbReference type="Proteomes" id="UP000092659"/>
    </source>
</evidence>
<evidence type="ECO:0000256" key="4">
    <source>
        <dbReference type="ARBA" id="ARBA00038054"/>
    </source>
</evidence>
<comment type="similarity">
    <text evidence="4">Belongs to the flavoredoxin family.</text>
</comment>
<name>A0A1B1B188_9ACTN</name>
<reference evidence="6 8" key="1">
    <citation type="submission" date="2016-06" db="EMBL/GenBank/DDBJ databases">
        <title>Complete genome sequence of Streptomyces griseochromogenes ATCC 14511, the Blasticidin S producer.</title>
        <authorList>
            <person name="Wu L."/>
        </authorList>
    </citation>
    <scope>NUCLEOTIDE SEQUENCE [LARGE SCALE GENOMIC DNA]</scope>
    <source>
        <strain evidence="6 8">ATCC 14511</strain>
    </source>
</reference>